<keyword evidence="4" id="KW-1185">Reference proteome</keyword>
<dbReference type="Pfam" id="PF22725">
    <property type="entry name" value="GFO_IDH_MocA_C3"/>
    <property type="match status" value="1"/>
</dbReference>
<dbReference type="InterPro" id="IPR000683">
    <property type="entry name" value="Gfo/Idh/MocA-like_OxRdtase_N"/>
</dbReference>
<gene>
    <name evidence="3" type="ORF">HKX02_21435</name>
</gene>
<evidence type="ECO:0000259" key="1">
    <source>
        <dbReference type="Pfam" id="PF01408"/>
    </source>
</evidence>
<name>A0A849KLT9_9HYPH</name>
<dbReference type="PANTHER" id="PTHR43249:SF1">
    <property type="entry name" value="D-GLUCOSIDE 3-DEHYDROGENASE"/>
    <property type="match status" value="1"/>
</dbReference>
<proteinExistence type="predicted"/>
<dbReference type="PANTHER" id="PTHR43249">
    <property type="entry name" value="UDP-N-ACETYL-2-AMINO-2-DEOXY-D-GLUCURONATE OXIDASE"/>
    <property type="match status" value="1"/>
</dbReference>
<accession>A0A849KLT9</accession>
<dbReference type="AlphaFoldDB" id="A0A849KLT9"/>
<evidence type="ECO:0000313" key="3">
    <source>
        <dbReference type="EMBL" id="NNU62805.1"/>
    </source>
</evidence>
<feature type="domain" description="GFO/IDH/MocA-like oxidoreductase" evidence="2">
    <location>
        <begin position="138"/>
        <end position="257"/>
    </location>
</feature>
<dbReference type="SUPFAM" id="SSF51735">
    <property type="entry name" value="NAD(P)-binding Rossmann-fold domains"/>
    <property type="match status" value="1"/>
</dbReference>
<organism evidence="3 4">
    <name type="scientific">Ochrobactrum soli</name>
    <dbReference type="NCBI Taxonomy" id="2448455"/>
    <lineage>
        <taxon>Bacteria</taxon>
        <taxon>Pseudomonadati</taxon>
        <taxon>Pseudomonadota</taxon>
        <taxon>Alphaproteobacteria</taxon>
        <taxon>Hyphomicrobiales</taxon>
        <taxon>Brucellaceae</taxon>
        <taxon>Brucella/Ochrobactrum group</taxon>
        <taxon>Ochrobactrum</taxon>
    </lineage>
</organism>
<dbReference type="EMBL" id="JABFCY010000016">
    <property type="protein sequence ID" value="NNU62805.1"/>
    <property type="molecule type" value="Genomic_DNA"/>
</dbReference>
<feature type="domain" description="Gfo/Idh/MocA-like oxidoreductase N-terminal" evidence="1">
    <location>
        <begin position="7"/>
        <end position="124"/>
    </location>
</feature>
<dbReference type="GO" id="GO:0000166">
    <property type="term" value="F:nucleotide binding"/>
    <property type="evidence" value="ECO:0007669"/>
    <property type="project" value="InterPro"/>
</dbReference>
<reference evidence="3 4" key="1">
    <citation type="submission" date="2020-05" db="EMBL/GenBank/DDBJ databases">
        <title>Draft Genome Sequence of Ochrobactrum soli Isolated from Stable Fly Gut.</title>
        <authorList>
            <person name="Pileggi M.T."/>
            <person name="Vazhakkala L.J."/>
            <person name="Wong C.N."/>
        </authorList>
    </citation>
    <scope>NUCLEOTIDE SEQUENCE [LARGE SCALE GENOMIC DNA]</scope>
    <source>
        <strain evidence="3 4">MTP-C0764</strain>
    </source>
</reference>
<dbReference type="Proteomes" id="UP000574931">
    <property type="component" value="Unassembled WGS sequence"/>
</dbReference>
<dbReference type="InterPro" id="IPR055170">
    <property type="entry name" value="GFO_IDH_MocA-like_dom"/>
</dbReference>
<dbReference type="Gene3D" id="3.30.360.10">
    <property type="entry name" value="Dihydrodipicolinate Reductase, domain 2"/>
    <property type="match status" value="1"/>
</dbReference>
<dbReference type="Gene3D" id="3.40.50.720">
    <property type="entry name" value="NAD(P)-binding Rossmann-like Domain"/>
    <property type="match status" value="1"/>
</dbReference>
<dbReference type="SUPFAM" id="SSF55347">
    <property type="entry name" value="Glyceraldehyde-3-phosphate dehydrogenase-like, C-terminal domain"/>
    <property type="match status" value="1"/>
</dbReference>
<dbReference type="Pfam" id="PF01408">
    <property type="entry name" value="GFO_IDH_MocA"/>
    <property type="match status" value="1"/>
</dbReference>
<comment type="caution">
    <text evidence="3">The sequence shown here is derived from an EMBL/GenBank/DDBJ whole genome shotgun (WGS) entry which is preliminary data.</text>
</comment>
<evidence type="ECO:0000313" key="4">
    <source>
        <dbReference type="Proteomes" id="UP000574931"/>
    </source>
</evidence>
<protein>
    <submittedName>
        <fullName evidence="3">Gfo/Idh/MocA family oxidoreductase</fullName>
    </submittedName>
</protein>
<dbReference type="InterPro" id="IPR036291">
    <property type="entry name" value="NAD(P)-bd_dom_sf"/>
</dbReference>
<sequence>MCLERKVRFGIVGAGVAAETHARELIQVNGASVVSIYARDEGKARSFANSFSIQRHFSDLDAFLADPELDAVIITTPNGLHLDPALAAANAGKHLVIEKPLEISEVRAARIVAASEQAGIKLFVVYQRRFSDAAAQAYADIRSGRIGKVVLVNIVDNQYRKPSYYIDNAWRGTRNVEGGGCVITQSTHLLDLAQYLVGPVRSLFANTRTIYHDIETEDVAVAALEFENGAIGTFSSSTAAFPGSRHLLTIAGTRGTIIINGEHDQVVFRQMEAEPGMIELPEDFSFVDPINPRDYPTLGQRKQLQFIVDSLRSGVADERMQGDPLATVRIIDAIYQSADQNKRVYLRVD</sequence>
<evidence type="ECO:0000259" key="2">
    <source>
        <dbReference type="Pfam" id="PF22725"/>
    </source>
</evidence>
<dbReference type="InterPro" id="IPR052515">
    <property type="entry name" value="Gfo/Idh/MocA_Oxidoreductase"/>
</dbReference>